<protein>
    <submittedName>
        <fullName evidence="3">Uncharacterized protein</fullName>
    </submittedName>
</protein>
<accession>A0A8H3F9I1</accession>
<dbReference type="AlphaFoldDB" id="A0A8H3F9I1"/>
<gene>
    <name evidence="3" type="ORF">IMSHALPRED_004909</name>
</gene>
<evidence type="ECO:0000256" key="1">
    <source>
        <dbReference type="SAM" id="Phobius"/>
    </source>
</evidence>
<dbReference type="PANTHER" id="PTHR35043:SF8">
    <property type="entry name" value="DUF4220 DOMAIN-CONTAINING PROTEIN"/>
    <property type="match status" value="1"/>
</dbReference>
<proteinExistence type="predicted"/>
<comment type="caution">
    <text evidence="3">The sequence shown here is derived from an EMBL/GenBank/DDBJ whole genome shotgun (WGS) entry which is preliminary data.</text>
</comment>
<keyword evidence="1" id="KW-1133">Transmembrane helix</keyword>
<evidence type="ECO:0000313" key="4">
    <source>
        <dbReference type="Proteomes" id="UP000664534"/>
    </source>
</evidence>
<feature type="transmembrane region" description="Helical" evidence="1">
    <location>
        <begin position="339"/>
        <end position="358"/>
    </location>
</feature>
<reference evidence="3" key="1">
    <citation type="submission" date="2021-03" db="EMBL/GenBank/DDBJ databases">
        <authorList>
            <person name="Tagirdzhanova G."/>
        </authorList>
    </citation>
    <scope>NUCLEOTIDE SEQUENCE</scope>
</reference>
<dbReference type="PANTHER" id="PTHR35043">
    <property type="entry name" value="TRANSCRIPTION FACTOR DOMAIN-CONTAINING PROTEIN"/>
    <property type="match status" value="1"/>
</dbReference>
<dbReference type="EMBL" id="CAJPDT010000025">
    <property type="protein sequence ID" value="CAF9920464.1"/>
    <property type="molecule type" value="Genomic_DNA"/>
</dbReference>
<dbReference type="OrthoDB" id="9451547at2759"/>
<sequence length="451" mass="52216">MAHLFLILNLYVGEAVGASTTNATSSGRQEGWVSSPNGRGTFDIIWGCLLTIFLCTWTSLHLNIPSLHEKYLHRWFRKLRWMVQAILAPELIVGFATGQKVEARRSVEMWKNSGYHHWTMRHGFYANMGGFVLQPRDSQPFPVNSKQLHYLVTRGYTPFPSTTKKEIWDKSKQDRFQKALTLLQTGWFVLQCLGRAIQHLPVTTLELTTFGFVFCTFASYYQWSDKPLDVESPTIIEILKSTKEILIEAGNMPNASKPYMQTPLDFIDNQSPSWLTEIQPHLHFKMGPRERPLPRFTNDKFPVIGASPDAVFVFIIILAYCCIHFIAWGFDFPTHVERIIWRVGCVTLVATSFIFLACETYQDGHRVGRWQRWYLKIFPKNPVHIARVNTMEKKRREMEFIPLWEIVIMSPVTMMYTVARTYIVAEVFVSLRSLPSGAFDSVQWSNFIPHF</sequence>
<organism evidence="3 4">
    <name type="scientific">Imshaugia aleurites</name>
    <dbReference type="NCBI Taxonomy" id="172621"/>
    <lineage>
        <taxon>Eukaryota</taxon>
        <taxon>Fungi</taxon>
        <taxon>Dikarya</taxon>
        <taxon>Ascomycota</taxon>
        <taxon>Pezizomycotina</taxon>
        <taxon>Lecanoromycetes</taxon>
        <taxon>OSLEUM clade</taxon>
        <taxon>Lecanoromycetidae</taxon>
        <taxon>Lecanorales</taxon>
        <taxon>Lecanorineae</taxon>
        <taxon>Parmeliaceae</taxon>
        <taxon>Imshaugia</taxon>
    </lineage>
</organism>
<keyword evidence="4" id="KW-1185">Reference proteome</keyword>
<dbReference type="Proteomes" id="UP000664534">
    <property type="component" value="Unassembled WGS sequence"/>
</dbReference>
<feature type="chain" id="PRO_5034187667" evidence="2">
    <location>
        <begin position="18"/>
        <end position="451"/>
    </location>
</feature>
<evidence type="ECO:0000256" key="2">
    <source>
        <dbReference type="SAM" id="SignalP"/>
    </source>
</evidence>
<keyword evidence="1" id="KW-0472">Membrane</keyword>
<feature type="signal peptide" evidence="2">
    <location>
        <begin position="1"/>
        <end position="17"/>
    </location>
</feature>
<feature type="transmembrane region" description="Helical" evidence="1">
    <location>
        <begin position="310"/>
        <end position="327"/>
    </location>
</feature>
<keyword evidence="1" id="KW-0812">Transmembrane</keyword>
<keyword evidence="2" id="KW-0732">Signal</keyword>
<feature type="transmembrane region" description="Helical" evidence="1">
    <location>
        <begin position="44"/>
        <end position="64"/>
    </location>
</feature>
<feature type="transmembrane region" description="Helical" evidence="1">
    <location>
        <begin position="403"/>
        <end position="425"/>
    </location>
</feature>
<name>A0A8H3F9I1_9LECA</name>
<evidence type="ECO:0000313" key="3">
    <source>
        <dbReference type="EMBL" id="CAF9920464.1"/>
    </source>
</evidence>